<keyword evidence="4" id="KW-1185">Reference proteome</keyword>
<organism evidence="3 4">
    <name type="scientific">Nocardioides panacis</name>
    <dbReference type="NCBI Taxonomy" id="2849501"/>
    <lineage>
        <taxon>Bacteria</taxon>
        <taxon>Bacillati</taxon>
        <taxon>Actinomycetota</taxon>
        <taxon>Actinomycetes</taxon>
        <taxon>Propionibacteriales</taxon>
        <taxon>Nocardioidaceae</taxon>
        <taxon>Nocardioides</taxon>
    </lineage>
</organism>
<feature type="region of interest" description="Disordered" evidence="1">
    <location>
        <begin position="148"/>
        <end position="174"/>
    </location>
</feature>
<dbReference type="InterPro" id="IPR006016">
    <property type="entry name" value="UspA"/>
</dbReference>
<evidence type="ECO:0000256" key="1">
    <source>
        <dbReference type="SAM" id="MobiDB-lite"/>
    </source>
</evidence>
<dbReference type="AlphaFoldDB" id="A0A975SZW7"/>
<reference evidence="3" key="1">
    <citation type="submission" date="2021-06" db="EMBL/GenBank/DDBJ databases">
        <title>Complete genome sequence of Nocardioides sp. G188.</title>
        <authorList>
            <person name="Im W.-T."/>
        </authorList>
    </citation>
    <scope>NUCLEOTIDE SEQUENCE</scope>
    <source>
        <strain evidence="3">G188</strain>
    </source>
</reference>
<dbReference type="Pfam" id="PF00582">
    <property type="entry name" value="Usp"/>
    <property type="match status" value="1"/>
</dbReference>
<gene>
    <name evidence="3" type="ORF">KRR39_03140</name>
</gene>
<name>A0A975SZW7_9ACTN</name>
<dbReference type="Proteomes" id="UP000683575">
    <property type="component" value="Chromosome"/>
</dbReference>
<proteinExistence type="predicted"/>
<evidence type="ECO:0000313" key="4">
    <source>
        <dbReference type="Proteomes" id="UP000683575"/>
    </source>
</evidence>
<evidence type="ECO:0000259" key="2">
    <source>
        <dbReference type="Pfam" id="PF00582"/>
    </source>
</evidence>
<sequence length="174" mass="17987">MSSDRSGTVVVGVDGSAASVCALVAGLLEARDRGLVVEVVTAWSWRDPGHHDGGFVLSRAARRRALRAQSAVAARAARVVGVQPPVTAVIVEGQPADVLVRAAEGAALLVLGATERPWGAERSRASVREECLRSAGCPVLVVPEAPLPPSPSSYDELHTNLVDVPPRGVSHAGP</sequence>
<dbReference type="EMBL" id="CP077062">
    <property type="protein sequence ID" value="QWZ08862.1"/>
    <property type="molecule type" value="Genomic_DNA"/>
</dbReference>
<protein>
    <submittedName>
        <fullName evidence="3">Universal stress protein</fullName>
    </submittedName>
</protein>
<accession>A0A975SZW7</accession>
<dbReference type="KEGG" id="nps:KRR39_03140"/>
<feature type="domain" description="UspA" evidence="2">
    <location>
        <begin position="8"/>
        <end position="143"/>
    </location>
</feature>
<dbReference type="CDD" id="cd00293">
    <property type="entry name" value="USP-like"/>
    <property type="match status" value="1"/>
</dbReference>
<evidence type="ECO:0000313" key="3">
    <source>
        <dbReference type="EMBL" id="QWZ08862.1"/>
    </source>
</evidence>
<dbReference type="RefSeq" id="WP_216940708.1">
    <property type="nucleotide sequence ID" value="NZ_CP077062.1"/>
</dbReference>